<reference evidence="1" key="1">
    <citation type="submission" date="2022-05" db="EMBL/GenBank/DDBJ databases">
        <title>Comparative genomics of Staphylococcus equorum isolates.</title>
        <authorList>
            <person name="Luelf R.H."/>
        </authorList>
    </citation>
    <scope>NUCLEOTIDE SEQUENCE</scope>
    <source>
        <strain evidence="1">TMW 2.2497</strain>
    </source>
</reference>
<name>A0A9X4L4D7_9STAP</name>
<evidence type="ECO:0000313" key="2">
    <source>
        <dbReference type="Proteomes" id="UP001152422"/>
    </source>
</evidence>
<dbReference type="AlphaFoldDB" id="A0A9X4L4D7"/>
<protein>
    <submittedName>
        <fullName evidence="1">Uncharacterized protein</fullName>
    </submittedName>
</protein>
<dbReference type="EMBL" id="JAMBQA010000005">
    <property type="protein sequence ID" value="MDG0846591.1"/>
    <property type="molecule type" value="Genomic_DNA"/>
</dbReference>
<accession>A0A9X4L4D7</accession>
<keyword evidence="2" id="KW-1185">Reference proteome</keyword>
<proteinExistence type="predicted"/>
<evidence type="ECO:0000313" key="1">
    <source>
        <dbReference type="EMBL" id="MDG0846591.1"/>
    </source>
</evidence>
<dbReference type="RefSeq" id="WP_002508453.1">
    <property type="nucleotide sequence ID" value="NZ_CP013114.1"/>
</dbReference>
<sequence length="87" mass="9912">MIQITTEQVNEYLGLINDQNPVHQHIVPGQLIVQLALTNKKLAWVAYKVKYMATVEINESLNFELVTNEKMVISNQSGDVKIFIVKI</sequence>
<dbReference type="Proteomes" id="UP001152422">
    <property type="component" value="Unassembled WGS sequence"/>
</dbReference>
<dbReference type="KEGG" id="seqo:SE1039_04050"/>
<comment type="caution">
    <text evidence="1">The sequence shown here is derived from an EMBL/GenBank/DDBJ whole genome shotgun (WGS) entry which is preliminary data.</text>
</comment>
<gene>
    <name evidence="1" type="ORF">M4L89_10200</name>
</gene>
<organism evidence="1 2">
    <name type="scientific">Staphylococcus equorum</name>
    <dbReference type="NCBI Taxonomy" id="246432"/>
    <lineage>
        <taxon>Bacteria</taxon>
        <taxon>Bacillati</taxon>
        <taxon>Bacillota</taxon>
        <taxon>Bacilli</taxon>
        <taxon>Bacillales</taxon>
        <taxon>Staphylococcaceae</taxon>
        <taxon>Staphylococcus</taxon>
    </lineage>
</organism>